<dbReference type="Proteomes" id="UP001597296">
    <property type="component" value="Unassembled WGS sequence"/>
</dbReference>
<reference evidence="2" key="1">
    <citation type="journal article" date="2019" name="Int. J. Syst. Evol. Microbiol.">
        <title>The Global Catalogue of Microorganisms (GCM) 10K type strain sequencing project: providing services to taxonomists for standard genome sequencing and annotation.</title>
        <authorList>
            <consortium name="The Broad Institute Genomics Platform"/>
            <consortium name="The Broad Institute Genome Sequencing Center for Infectious Disease"/>
            <person name="Wu L."/>
            <person name="Ma J."/>
        </authorList>
    </citation>
    <scope>NUCLEOTIDE SEQUENCE [LARGE SCALE GENOMIC DNA]</scope>
    <source>
        <strain evidence="2">KCTC 15012</strain>
    </source>
</reference>
<keyword evidence="2" id="KW-1185">Reference proteome</keyword>
<evidence type="ECO:0000313" key="2">
    <source>
        <dbReference type="Proteomes" id="UP001597296"/>
    </source>
</evidence>
<evidence type="ECO:0000313" key="1">
    <source>
        <dbReference type="EMBL" id="MFD2232766.1"/>
    </source>
</evidence>
<gene>
    <name evidence="1" type="ORF">ACFSNB_02995</name>
</gene>
<evidence type="ECO:0008006" key="3">
    <source>
        <dbReference type="Google" id="ProtNLM"/>
    </source>
</evidence>
<name>A0ABW5C7S7_9PROT</name>
<organism evidence="1 2">
    <name type="scientific">Phaeospirillum tilakii</name>
    <dbReference type="NCBI Taxonomy" id="741673"/>
    <lineage>
        <taxon>Bacteria</taxon>
        <taxon>Pseudomonadati</taxon>
        <taxon>Pseudomonadota</taxon>
        <taxon>Alphaproteobacteria</taxon>
        <taxon>Rhodospirillales</taxon>
        <taxon>Rhodospirillaceae</taxon>
        <taxon>Phaeospirillum</taxon>
    </lineage>
</organism>
<dbReference type="EMBL" id="JBHUIY010000003">
    <property type="protein sequence ID" value="MFD2232766.1"/>
    <property type="molecule type" value="Genomic_DNA"/>
</dbReference>
<dbReference type="RefSeq" id="WP_377314369.1">
    <property type="nucleotide sequence ID" value="NZ_JBHUIY010000003.1"/>
</dbReference>
<sequence>MKSGSFTVLLDACVLYPAPLRDLLMQLAVADLFRPRWSDLIHEEWIGNLLGNRPDLDRRQLERVRDLMNAHSRDSVVTGFEALIPTISSAISSTWISPRCLPRSAPELAGVVWTEFGGF</sequence>
<protein>
    <recommendedName>
        <fullName evidence="3">PIN domain-containing protein</fullName>
    </recommendedName>
</protein>
<proteinExistence type="predicted"/>
<comment type="caution">
    <text evidence="1">The sequence shown here is derived from an EMBL/GenBank/DDBJ whole genome shotgun (WGS) entry which is preliminary data.</text>
</comment>
<accession>A0ABW5C7S7</accession>